<dbReference type="GO" id="GO:0043023">
    <property type="term" value="F:ribosomal large subunit binding"/>
    <property type="evidence" value="ECO:0007669"/>
    <property type="project" value="UniProtKB-UniRule"/>
</dbReference>
<dbReference type="GO" id="GO:0005737">
    <property type="term" value="C:cytoplasm"/>
    <property type="evidence" value="ECO:0007669"/>
    <property type="project" value="TreeGrafter"/>
</dbReference>
<dbReference type="InterPro" id="IPR013029">
    <property type="entry name" value="YchF_C"/>
</dbReference>
<sequence>MMSSLSCGIVGLPNVGKSSLFNALTANEAPSSNFPFCTIDPNVGIVEVYDNRLEELAKISKSGKTIHAAMQFVDIAGIVEGASKGEGLGNKFLANIRETDAILHVVRCFDDSNITHVSGSIDPIRDIEVINLELMLADLQSVESMIPKVEKKAKGDRKLMEAVECLKRVQSHLNQNQPVRILDLSEKEKELLKPYPFLTQKQVLYVCNVAEDSLPSMDNPYVQSVKEHAKNEGSSVVTICARIEEEIAQLSKEDQLEFLGSVGLTESGLQRLVKASFEMLGLITFLTTGEMETRAWTIPKGFTAQEAAGKIHTDIMKGFIRAEVVAYDDMIEFQGRVGAREKGKARSEGKEYIVKDGDVILFLHH</sequence>
<dbReference type="Pfam" id="PF06071">
    <property type="entry name" value="YchF-GTPase_C"/>
    <property type="match status" value="1"/>
</dbReference>
<dbReference type="GO" id="GO:0005525">
    <property type="term" value="F:GTP binding"/>
    <property type="evidence" value="ECO:0007669"/>
    <property type="project" value="InterPro"/>
</dbReference>
<keyword evidence="10" id="KW-1185">Reference proteome</keyword>
<dbReference type="eggNOG" id="COG0012">
    <property type="taxonomic scope" value="Bacteria"/>
</dbReference>
<dbReference type="Gene3D" id="3.10.20.30">
    <property type="match status" value="1"/>
</dbReference>
<comment type="cofactor">
    <cofactor evidence="1">
        <name>Mg(2+)</name>
        <dbReference type="ChEBI" id="CHEBI:18420"/>
    </cofactor>
</comment>
<keyword evidence="2" id="KW-0479">Metal-binding</keyword>
<protein>
    <recommendedName>
        <fullName evidence="6">Ribosome-binding ATPase YchF</fullName>
    </recommendedName>
</protein>
<dbReference type="Proteomes" id="UP000001505">
    <property type="component" value="Chromosome"/>
</dbReference>
<dbReference type="GO" id="GO:0016887">
    <property type="term" value="F:ATP hydrolysis activity"/>
    <property type="evidence" value="ECO:0007669"/>
    <property type="project" value="UniProtKB-UniRule"/>
</dbReference>
<evidence type="ECO:0000259" key="8">
    <source>
        <dbReference type="PROSITE" id="PS51880"/>
    </source>
</evidence>
<dbReference type="Gene3D" id="3.40.50.300">
    <property type="entry name" value="P-loop containing nucleotide triphosphate hydrolases"/>
    <property type="match status" value="1"/>
</dbReference>
<dbReference type="InterPro" id="IPR012676">
    <property type="entry name" value="TGS-like"/>
</dbReference>
<comment type="similarity">
    <text evidence="6">Belongs to the TRAFAC class OBG-HflX-like GTPase superfamily. OBG GTPase family. YchF/OLA1 subfamily.</text>
</comment>
<evidence type="ECO:0000256" key="3">
    <source>
        <dbReference type="ARBA" id="ARBA00022741"/>
    </source>
</evidence>
<accession>D6YVQ6</accession>
<keyword evidence="5" id="KW-0460">Magnesium</keyword>
<dbReference type="HAMAP" id="MF_00944">
    <property type="entry name" value="YchF_OLA1_ATPase"/>
    <property type="match status" value="1"/>
</dbReference>
<evidence type="ECO:0000256" key="2">
    <source>
        <dbReference type="ARBA" id="ARBA00022723"/>
    </source>
</evidence>
<dbReference type="FunFam" id="3.10.20.30:FF:000001">
    <property type="entry name" value="Ribosome-binding ATPase YchF"/>
    <property type="match status" value="1"/>
</dbReference>
<dbReference type="InterPro" id="IPR041706">
    <property type="entry name" value="YchF_N"/>
</dbReference>
<dbReference type="SUPFAM" id="SSF52540">
    <property type="entry name" value="P-loop containing nucleoside triphosphate hydrolases"/>
    <property type="match status" value="1"/>
</dbReference>
<keyword evidence="3 6" id="KW-0547">Nucleotide-binding</keyword>
<dbReference type="NCBIfam" id="TIGR00092">
    <property type="entry name" value="redox-regulated ATPase YchF"/>
    <property type="match status" value="1"/>
</dbReference>
<gene>
    <name evidence="6 9" type="primary">ychF</name>
    <name evidence="9" type="ordered locus">wcw_0851</name>
</gene>
<reference evidence="9 10" key="1">
    <citation type="journal article" date="2010" name="PLoS ONE">
        <title>The Waddlia genome: a window into chlamydial biology.</title>
        <authorList>
            <person name="Bertelli C."/>
            <person name="Collyn F."/>
            <person name="Croxatto A."/>
            <person name="Ruckert C."/>
            <person name="Polkinghorne A."/>
            <person name="Kebbi-Beghdadi C."/>
            <person name="Goesmann A."/>
            <person name="Vaughan L."/>
            <person name="Greub G."/>
        </authorList>
    </citation>
    <scope>NUCLEOTIDE SEQUENCE [LARGE SCALE GENOMIC DNA]</scope>
    <source>
        <strain evidence="10">ATCC VR-1470 / WSU 86-1044</strain>
    </source>
</reference>
<dbReference type="CDD" id="cd04867">
    <property type="entry name" value="TGS_YchF_OLA1"/>
    <property type="match status" value="1"/>
</dbReference>
<feature type="domain" description="TGS" evidence="8">
    <location>
        <begin position="281"/>
        <end position="364"/>
    </location>
</feature>
<dbReference type="FunFam" id="1.10.150.300:FF:000001">
    <property type="entry name" value="Ribosome-binding ATPase YchF"/>
    <property type="match status" value="1"/>
</dbReference>
<dbReference type="InterPro" id="IPR012675">
    <property type="entry name" value="Beta-grasp_dom_sf"/>
</dbReference>
<dbReference type="InterPro" id="IPR027417">
    <property type="entry name" value="P-loop_NTPase"/>
</dbReference>
<dbReference type="GO" id="GO:0005524">
    <property type="term" value="F:ATP binding"/>
    <property type="evidence" value="ECO:0007669"/>
    <property type="project" value="UniProtKB-UniRule"/>
</dbReference>
<dbReference type="KEGG" id="wch:wcw_0851"/>
<dbReference type="Gene3D" id="1.10.150.300">
    <property type="entry name" value="TGS-like domain"/>
    <property type="match status" value="1"/>
</dbReference>
<dbReference type="InterPro" id="IPR004396">
    <property type="entry name" value="ATPase_YchF/OLA1"/>
</dbReference>
<dbReference type="PROSITE" id="PS51710">
    <property type="entry name" value="G_OBG"/>
    <property type="match status" value="1"/>
</dbReference>
<comment type="function">
    <text evidence="6">ATPase that binds to both the 70S ribosome and the 50S ribosomal subunit in a nucleotide-independent manner.</text>
</comment>
<evidence type="ECO:0000256" key="5">
    <source>
        <dbReference type="ARBA" id="ARBA00022842"/>
    </source>
</evidence>
<organism evidence="9 10">
    <name type="scientific">Waddlia chondrophila (strain ATCC VR-1470 / WSU 86-1044)</name>
    <dbReference type="NCBI Taxonomy" id="716544"/>
    <lineage>
        <taxon>Bacteria</taxon>
        <taxon>Pseudomonadati</taxon>
        <taxon>Chlamydiota</taxon>
        <taxon>Chlamydiia</taxon>
        <taxon>Parachlamydiales</taxon>
        <taxon>Waddliaceae</taxon>
        <taxon>Waddlia</taxon>
    </lineage>
</organism>
<dbReference type="Pfam" id="PF01926">
    <property type="entry name" value="MMR_HSR1"/>
    <property type="match status" value="1"/>
</dbReference>
<name>D6YVQ6_WADCW</name>
<dbReference type="CDD" id="cd01900">
    <property type="entry name" value="YchF"/>
    <property type="match status" value="1"/>
</dbReference>
<dbReference type="InterPro" id="IPR004095">
    <property type="entry name" value="TGS"/>
</dbReference>
<dbReference type="HOGENOM" id="CLU_018395_0_1_0"/>
<dbReference type="InterPro" id="IPR006073">
    <property type="entry name" value="GTP-bd"/>
</dbReference>
<proteinExistence type="inferred from homology"/>
<dbReference type="InterPro" id="IPR031167">
    <property type="entry name" value="G_OBG"/>
</dbReference>
<evidence type="ECO:0000313" key="10">
    <source>
        <dbReference type="Proteomes" id="UP000001505"/>
    </source>
</evidence>
<dbReference type="PRINTS" id="PR00326">
    <property type="entry name" value="GTP1OBG"/>
</dbReference>
<evidence type="ECO:0000259" key="7">
    <source>
        <dbReference type="PROSITE" id="PS51710"/>
    </source>
</evidence>
<dbReference type="InterPro" id="IPR023192">
    <property type="entry name" value="TGS-like_dom_sf"/>
</dbReference>
<evidence type="ECO:0000256" key="1">
    <source>
        <dbReference type="ARBA" id="ARBA00001946"/>
    </source>
</evidence>
<feature type="domain" description="OBG-type G" evidence="7">
    <location>
        <begin position="5"/>
        <end position="259"/>
    </location>
</feature>
<dbReference type="PANTHER" id="PTHR23305:SF18">
    <property type="entry name" value="OBG-TYPE G DOMAIN-CONTAINING PROTEIN"/>
    <property type="match status" value="1"/>
</dbReference>
<evidence type="ECO:0000256" key="6">
    <source>
        <dbReference type="HAMAP-Rule" id="MF_00944"/>
    </source>
</evidence>
<feature type="binding site" evidence="6">
    <location>
        <begin position="14"/>
        <end position="19"/>
    </location>
    <ligand>
        <name>ATP</name>
        <dbReference type="ChEBI" id="CHEBI:30616"/>
    </ligand>
</feature>
<dbReference type="PROSITE" id="PS51880">
    <property type="entry name" value="TGS"/>
    <property type="match status" value="1"/>
</dbReference>
<dbReference type="PANTHER" id="PTHR23305">
    <property type="entry name" value="OBG GTPASE FAMILY"/>
    <property type="match status" value="1"/>
</dbReference>
<dbReference type="PIRSF" id="PIRSF006641">
    <property type="entry name" value="CHP00092"/>
    <property type="match status" value="1"/>
</dbReference>
<keyword evidence="4 6" id="KW-0067">ATP-binding</keyword>
<evidence type="ECO:0000256" key="4">
    <source>
        <dbReference type="ARBA" id="ARBA00022840"/>
    </source>
</evidence>
<dbReference type="STRING" id="716544.wcw_0851"/>
<dbReference type="SUPFAM" id="SSF81271">
    <property type="entry name" value="TGS-like"/>
    <property type="match status" value="1"/>
</dbReference>
<dbReference type="GO" id="GO:0046872">
    <property type="term" value="F:metal ion binding"/>
    <property type="evidence" value="ECO:0007669"/>
    <property type="project" value="UniProtKB-KW"/>
</dbReference>
<evidence type="ECO:0000313" key="9">
    <source>
        <dbReference type="EMBL" id="ADI38217.1"/>
    </source>
</evidence>
<dbReference type="AlphaFoldDB" id="D6YVQ6"/>
<dbReference type="EMBL" id="CP001928">
    <property type="protein sequence ID" value="ADI38217.1"/>
    <property type="molecule type" value="Genomic_DNA"/>
</dbReference>